<dbReference type="Pfam" id="PF04245">
    <property type="entry name" value="NA37"/>
    <property type="match status" value="1"/>
</dbReference>
<protein>
    <submittedName>
        <fullName evidence="4">Nucleoid-associated bacterial family protein</fullName>
    </submittedName>
</protein>
<sequence length="379" mass="43530">MASPIIKYVIVHELIKEAKKDFDFSHPYNLRRSTLDKTNPTVEKLIKEISDLYGTKGNSAHYGVFKSEQDEEFIPSKFDDYHRSKDCTAELFVSLSHEVMREFVERAKEEPWSSGGFIVFCDYFVNDYRFFLISMIKKKDGVTISPALEPEDMIHLDLTKINQAARINFSLYERYKNADEIQKTDLSYLSFVCKGNGQSASAYFIAAIGCDKGMASARATTKLPSEVKKFFLSKTELKEHASKFRQQVIEYLDEQSKSEKSAKLSDIESIATSHMTYIDSEARKNLISELMKHLNSEEIRIPVEFVVSKKSLKKIKNVIYKGSDLSFNFEKSLLGSTADDDVWYNEDTGILAFTNLPAEFRTKISQNLKENQELRDEQD</sequence>
<dbReference type="InterPro" id="IPR007358">
    <property type="entry name" value="Nucleoid_associated_NdpA"/>
</dbReference>
<dbReference type="RefSeq" id="WP_099137367.1">
    <property type="nucleotide sequence ID" value="NZ_CAWNNJ010000107.1"/>
</dbReference>
<dbReference type="EMBL" id="NIBS01000039">
    <property type="protein sequence ID" value="PHM23291.1"/>
    <property type="molecule type" value="Genomic_DNA"/>
</dbReference>
<dbReference type="PANTHER" id="PTHR38772">
    <property type="match status" value="1"/>
</dbReference>
<evidence type="ECO:0000256" key="3">
    <source>
        <dbReference type="ARBA" id="ARBA00022490"/>
    </source>
</evidence>
<evidence type="ECO:0000256" key="1">
    <source>
        <dbReference type="ARBA" id="ARBA00004453"/>
    </source>
</evidence>
<proteinExistence type="inferred from homology"/>
<comment type="subcellular location">
    <subcellularLocation>
        <location evidence="1">Cytoplasm</location>
        <location evidence="1">Nucleoid</location>
    </subcellularLocation>
</comment>
<keyword evidence="3" id="KW-0963">Cytoplasm</keyword>
<evidence type="ECO:0000313" key="4">
    <source>
        <dbReference type="EMBL" id="PHM23291.1"/>
    </source>
</evidence>
<dbReference type="GO" id="GO:0003690">
    <property type="term" value="F:double-stranded DNA binding"/>
    <property type="evidence" value="ECO:0007669"/>
    <property type="project" value="TreeGrafter"/>
</dbReference>
<dbReference type="GO" id="GO:0043590">
    <property type="term" value="C:bacterial nucleoid"/>
    <property type="evidence" value="ECO:0007669"/>
    <property type="project" value="TreeGrafter"/>
</dbReference>
<evidence type="ECO:0000256" key="2">
    <source>
        <dbReference type="ARBA" id="ARBA00009035"/>
    </source>
</evidence>
<comment type="similarity">
    <text evidence="2">Belongs to the YejK family.</text>
</comment>
<gene>
    <name evidence="4" type="ORF">Xbud_03614</name>
</gene>
<dbReference type="PANTHER" id="PTHR38772:SF1">
    <property type="entry name" value="NUCLEOID-ASSOCIATED PROTEIN YEJK"/>
    <property type="match status" value="1"/>
</dbReference>
<dbReference type="OrthoDB" id="9131762at2"/>
<dbReference type="GO" id="GO:0003727">
    <property type="term" value="F:single-stranded RNA binding"/>
    <property type="evidence" value="ECO:0007669"/>
    <property type="project" value="TreeGrafter"/>
</dbReference>
<reference evidence="4 5" key="1">
    <citation type="journal article" date="2017" name="Nat. Microbiol.">
        <title>Natural product diversity associated with the nematode symbionts Photorhabdus and Xenorhabdus.</title>
        <authorList>
            <person name="Tobias N.J."/>
            <person name="Wolff H."/>
            <person name="Djahanschiri B."/>
            <person name="Grundmann F."/>
            <person name="Kronenwerth M."/>
            <person name="Shi Y.M."/>
            <person name="Simonyi S."/>
            <person name="Grun P."/>
            <person name="Shapiro-Ilan D."/>
            <person name="Pidot S.J."/>
            <person name="Stinear T.P."/>
            <person name="Ebersberger I."/>
            <person name="Bode H.B."/>
        </authorList>
    </citation>
    <scope>NUCLEOTIDE SEQUENCE [LARGE SCALE GENOMIC DNA]</scope>
    <source>
        <strain evidence="4 5">DSM 16342</strain>
    </source>
</reference>
<accession>A0A2D0INC9</accession>
<evidence type="ECO:0000313" key="5">
    <source>
        <dbReference type="Proteomes" id="UP000225833"/>
    </source>
</evidence>
<comment type="caution">
    <text evidence="4">The sequence shown here is derived from an EMBL/GenBank/DDBJ whole genome shotgun (WGS) entry which is preliminary data.</text>
</comment>
<organism evidence="4 5">
    <name type="scientific">Xenorhabdus budapestensis</name>
    <dbReference type="NCBI Taxonomy" id="290110"/>
    <lineage>
        <taxon>Bacteria</taxon>
        <taxon>Pseudomonadati</taxon>
        <taxon>Pseudomonadota</taxon>
        <taxon>Gammaproteobacteria</taxon>
        <taxon>Enterobacterales</taxon>
        <taxon>Morganellaceae</taxon>
        <taxon>Xenorhabdus</taxon>
    </lineage>
</organism>
<dbReference type="Proteomes" id="UP000225833">
    <property type="component" value="Unassembled WGS sequence"/>
</dbReference>
<dbReference type="AlphaFoldDB" id="A0A2D0INC9"/>
<name>A0A2D0INC9_XENBU</name>